<dbReference type="AlphaFoldDB" id="A0A3P7EYC3"/>
<protein>
    <submittedName>
        <fullName evidence="2">Uncharacterized protein</fullName>
    </submittedName>
</protein>
<keyword evidence="3" id="KW-1185">Reference proteome</keyword>
<sequence length="164" mass="18921">MENEVQNLRKRTQDLQIQVDQLTYELESLNKSYDEEMKKRVQLESSITKQSATMEYSQTLSAEVDELNLTVKHLESELERKNSQIEQLTQQLDQTVKLSQLATVSGTDRDAFVTELKLSLQRTQQALDAANDQNRVLQARNESALLESQQQHLIQRLLKSLCTL</sequence>
<dbReference type="Gene3D" id="6.10.140.920">
    <property type="match status" value="1"/>
</dbReference>
<evidence type="ECO:0000313" key="2">
    <source>
        <dbReference type="EMBL" id="VDM26363.1"/>
    </source>
</evidence>
<dbReference type="Proteomes" id="UP000274429">
    <property type="component" value="Unassembled WGS sequence"/>
</dbReference>
<proteinExistence type="predicted"/>
<evidence type="ECO:0000313" key="3">
    <source>
        <dbReference type="Proteomes" id="UP000274429"/>
    </source>
</evidence>
<dbReference type="OrthoDB" id="2019763at2759"/>
<dbReference type="EMBL" id="UYWX01006418">
    <property type="protein sequence ID" value="VDM26363.1"/>
    <property type="molecule type" value="Genomic_DNA"/>
</dbReference>
<feature type="coiled-coil region" evidence="1">
    <location>
        <begin position="5"/>
        <end position="147"/>
    </location>
</feature>
<organism evidence="2 3">
    <name type="scientific">Hydatigena taeniaeformis</name>
    <name type="common">Feline tapeworm</name>
    <name type="synonym">Taenia taeniaeformis</name>
    <dbReference type="NCBI Taxonomy" id="6205"/>
    <lineage>
        <taxon>Eukaryota</taxon>
        <taxon>Metazoa</taxon>
        <taxon>Spiralia</taxon>
        <taxon>Lophotrochozoa</taxon>
        <taxon>Platyhelminthes</taxon>
        <taxon>Cestoda</taxon>
        <taxon>Eucestoda</taxon>
        <taxon>Cyclophyllidea</taxon>
        <taxon>Taeniidae</taxon>
        <taxon>Hydatigera</taxon>
    </lineage>
</organism>
<accession>A0A3P7EYC3</accession>
<gene>
    <name evidence="2" type="ORF">TTAC_LOCUS5153</name>
</gene>
<keyword evidence="1" id="KW-0175">Coiled coil</keyword>
<evidence type="ECO:0000256" key="1">
    <source>
        <dbReference type="SAM" id="Coils"/>
    </source>
</evidence>
<reference evidence="2 3" key="1">
    <citation type="submission" date="2018-11" db="EMBL/GenBank/DDBJ databases">
        <authorList>
            <consortium name="Pathogen Informatics"/>
        </authorList>
    </citation>
    <scope>NUCLEOTIDE SEQUENCE [LARGE SCALE GENOMIC DNA]</scope>
</reference>
<name>A0A3P7EYC3_HYDTA</name>